<dbReference type="SMART" id="SM00968">
    <property type="entry name" value="SMC_hinge"/>
    <property type="match status" value="1"/>
</dbReference>
<feature type="coiled-coil region" evidence="6">
    <location>
        <begin position="167"/>
        <end position="194"/>
    </location>
</feature>
<dbReference type="InterPro" id="IPR010935">
    <property type="entry name" value="SMC_hinge"/>
</dbReference>
<dbReference type="Gene3D" id="3.30.70.1620">
    <property type="match status" value="1"/>
</dbReference>
<keyword evidence="3 6" id="KW-0067">ATP-binding</keyword>
<comment type="function">
    <text evidence="6">Required for chromosome condensation and partitioning.</text>
</comment>
<name>A0A2M9HEF5_9BIFI</name>
<dbReference type="SUPFAM" id="SSF52540">
    <property type="entry name" value="P-loop containing nucleoside triphosphate hydrolases"/>
    <property type="match status" value="1"/>
</dbReference>
<comment type="subcellular location">
    <subcellularLocation>
        <location evidence="6">Cytoplasm</location>
    </subcellularLocation>
</comment>
<evidence type="ECO:0000256" key="1">
    <source>
        <dbReference type="ARBA" id="ARBA00022490"/>
    </source>
</evidence>
<evidence type="ECO:0000256" key="4">
    <source>
        <dbReference type="ARBA" id="ARBA00023054"/>
    </source>
</evidence>
<keyword evidence="1 6" id="KW-0963">Cytoplasm</keyword>
<evidence type="ECO:0000256" key="2">
    <source>
        <dbReference type="ARBA" id="ARBA00022741"/>
    </source>
</evidence>
<dbReference type="GO" id="GO:0005694">
    <property type="term" value="C:chromosome"/>
    <property type="evidence" value="ECO:0007669"/>
    <property type="project" value="InterPro"/>
</dbReference>
<evidence type="ECO:0000256" key="5">
    <source>
        <dbReference type="ARBA" id="ARBA00023125"/>
    </source>
</evidence>
<comment type="caution">
    <text evidence="9">The sequence shown here is derived from an EMBL/GenBank/DDBJ whole genome shotgun (WGS) entry which is preliminary data.</text>
</comment>
<feature type="coiled-coil region" evidence="6">
    <location>
        <begin position="347"/>
        <end position="381"/>
    </location>
</feature>
<dbReference type="Gene3D" id="1.20.1060.20">
    <property type="match status" value="1"/>
</dbReference>
<dbReference type="HAMAP" id="MF_01894">
    <property type="entry name" value="Smc_prok"/>
    <property type="match status" value="1"/>
</dbReference>
<feature type="domain" description="SMC hinge" evidence="8">
    <location>
        <begin position="506"/>
        <end position="650"/>
    </location>
</feature>
<evidence type="ECO:0000256" key="6">
    <source>
        <dbReference type="HAMAP-Rule" id="MF_01894"/>
    </source>
</evidence>
<dbReference type="GO" id="GO:0007062">
    <property type="term" value="P:sister chromatid cohesion"/>
    <property type="evidence" value="ECO:0007669"/>
    <property type="project" value="InterPro"/>
</dbReference>
<keyword evidence="10" id="KW-1185">Reference proteome</keyword>
<dbReference type="InterPro" id="IPR027417">
    <property type="entry name" value="P-loop_NTPase"/>
</dbReference>
<dbReference type="GO" id="GO:0007059">
    <property type="term" value="P:chromosome segregation"/>
    <property type="evidence" value="ECO:0007669"/>
    <property type="project" value="UniProtKB-UniRule"/>
</dbReference>
<dbReference type="Pfam" id="PF06470">
    <property type="entry name" value="SMC_hinge"/>
    <property type="match status" value="1"/>
</dbReference>
<dbReference type="InterPro" id="IPR036277">
    <property type="entry name" value="SMC_hinge_sf"/>
</dbReference>
<dbReference type="InterPro" id="IPR011890">
    <property type="entry name" value="SMC_prok"/>
</dbReference>
<evidence type="ECO:0000313" key="10">
    <source>
        <dbReference type="Proteomes" id="UP000231451"/>
    </source>
</evidence>
<dbReference type="InterPro" id="IPR024704">
    <property type="entry name" value="SMC"/>
</dbReference>
<dbReference type="GO" id="GO:0030261">
    <property type="term" value="P:chromosome condensation"/>
    <property type="evidence" value="ECO:0007669"/>
    <property type="project" value="InterPro"/>
</dbReference>
<feature type="binding site" evidence="6">
    <location>
        <begin position="32"/>
        <end position="39"/>
    </location>
    <ligand>
        <name>ATP</name>
        <dbReference type="ChEBI" id="CHEBI:30616"/>
    </ligand>
</feature>
<evidence type="ECO:0000256" key="3">
    <source>
        <dbReference type="ARBA" id="ARBA00022840"/>
    </source>
</evidence>
<feature type="coiled-coil region" evidence="6">
    <location>
        <begin position="241"/>
        <end position="275"/>
    </location>
</feature>
<dbReference type="SUPFAM" id="SSF75553">
    <property type="entry name" value="Smc hinge domain"/>
    <property type="match status" value="1"/>
</dbReference>
<dbReference type="GO" id="GO:0005737">
    <property type="term" value="C:cytoplasm"/>
    <property type="evidence" value="ECO:0007669"/>
    <property type="project" value="UniProtKB-SubCell"/>
</dbReference>
<accession>A0A2M9HEF5</accession>
<feature type="region of interest" description="Disordered" evidence="7">
    <location>
        <begin position="712"/>
        <end position="734"/>
    </location>
</feature>
<dbReference type="GO" id="GO:0006260">
    <property type="term" value="P:DNA replication"/>
    <property type="evidence" value="ECO:0007669"/>
    <property type="project" value="UniProtKB-UniRule"/>
</dbReference>
<feature type="compositionally biased region" description="Basic and acidic residues" evidence="7">
    <location>
        <begin position="715"/>
        <end position="734"/>
    </location>
</feature>
<feature type="region of interest" description="Disordered" evidence="7">
    <location>
        <begin position="1218"/>
        <end position="1254"/>
    </location>
</feature>
<dbReference type="RefSeq" id="WP_100513008.1">
    <property type="nucleotide sequence ID" value="NZ_PEBK01000005.1"/>
</dbReference>
<dbReference type="Gene3D" id="3.40.50.300">
    <property type="entry name" value="P-loop containing nucleotide triphosphate hydrolases"/>
    <property type="match status" value="2"/>
</dbReference>
<feature type="coiled-coil region" evidence="6">
    <location>
        <begin position="417"/>
        <end position="444"/>
    </location>
</feature>
<dbReference type="EMBL" id="PEBK01000005">
    <property type="protein sequence ID" value="PJM75182.1"/>
    <property type="molecule type" value="Genomic_DNA"/>
</dbReference>
<keyword evidence="5 6" id="KW-0238">DNA-binding</keyword>
<dbReference type="GO" id="GO:0005524">
    <property type="term" value="F:ATP binding"/>
    <property type="evidence" value="ECO:0007669"/>
    <property type="project" value="UniProtKB-UniRule"/>
</dbReference>
<dbReference type="Proteomes" id="UP000231451">
    <property type="component" value="Unassembled WGS sequence"/>
</dbReference>
<gene>
    <name evidence="6 9" type="primary">smc</name>
    <name evidence="9" type="ORF">CSQ87_06200</name>
</gene>
<comment type="subunit">
    <text evidence="6">Homodimer.</text>
</comment>
<dbReference type="Pfam" id="PF02463">
    <property type="entry name" value="SMC_N"/>
    <property type="match status" value="1"/>
</dbReference>
<dbReference type="GO" id="GO:0016887">
    <property type="term" value="F:ATP hydrolysis activity"/>
    <property type="evidence" value="ECO:0007669"/>
    <property type="project" value="InterPro"/>
</dbReference>
<dbReference type="InterPro" id="IPR003395">
    <property type="entry name" value="RecF/RecN/SMC_N"/>
</dbReference>
<dbReference type="PANTHER" id="PTHR43977">
    <property type="entry name" value="STRUCTURAL MAINTENANCE OF CHROMOSOMES PROTEIN 3"/>
    <property type="match status" value="1"/>
</dbReference>
<dbReference type="GO" id="GO:0003677">
    <property type="term" value="F:DNA binding"/>
    <property type="evidence" value="ECO:0007669"/>
    <property type="project" value="UniProtKB-UniRule"/>
</dbReference>
<dbReference type="CDD" id="cd03278">
    <property type="entry name" value="ABC_SMC_barmotin"/>
    <property type="match status" value="1"/>
</dbReference>
<feature type="coiled-coil region" evidence="6">
    <location>
        <begin position="849"/>
        <end position="904"/>
    </location>
</feature>
<keyword evidence="2 6" id="KW-0547">Nucleotide-binding</keyword>
<dbReference type="PIRSF" id="PIRSF005719">
    <property type="entry name" value="SMC"/>
    <property type="match status" value="1"/>
</dbReference>
<sequence>MYLKELTLKGFKSFASATTLRFEPGITAVVGPNGSGKSNIVDALAWVMGEQGARNLRGTSMEDVIFAGTSSRPALGRAQVSLTIDNTDRALDIDYTEVTISRTLFRNGGSQYAINGSPCRLLDIQELLSDTGLGSQMHVIVGQGQLDRILHADPAGHRAFIEEAAGIIKHRRRKERALRKLAATERNLTRLDDLLGEIHRQLGPLGRQARISRRADGIHVIMRDAQARLHADDATRLINRRTQVREELTGVRSELTSAQRELADVKIQIERAEEQSRRTSPAIARLDETWHEMSQLQERFSALASLAGERRRSLLSRIVTDTGQDPDLLLARADELAGQAREQHRTTAEAKTTLDEVTRQRADEERRLASLRHTAAELRDSARKRETQVAELNAMIAREEALELACRTRRQDAETQHAVLIAQLDDAKRIRQELEQEAAGHVDADDEALTAALKEQDDAKAVVSALAERSRAIETRIVALQAKADALADTLESRSASDELARTDEAGVLGRLAEFVQVRDGWDQAVARALGAYAEALVVPSGQHLLHALELARERHLGKAVLLSAGTDATPIADKADTAAEADILDEDRCAASLIRIADGADGTDGTAAHANAIAGNTDRSMAEAVVRSVRALLADTAIAHSAEEAQRLTADGPWRRAVTASGELFCAGVAASGGSALVQSDLSLTARRQRTMEETARLRTELDDVNRQLQKARRTAEDAADRVQRERTEATERRMRAERAEAALRDAAARVDGLTGQIDALEGRIRDIDEERAEHRTTLDDLHDTMTQAERHDQDGIDFDELAAREQETESALAAARDREVNARLQWTESTRTEQSLERQIAMLRDNARQAALHRERIRERNARYEAQAKTALTIADAARLAADDLSRRINEVESRRADERRAASAHGENLARLRGRRSEIEPILAALREREHTLDLERERLAASYDQLSRRISDDLGMTCDEVIGGYGPALPVPVLDDNGMPVPLSDEAGNDDEPEYRTVPYDRAEQAARLDKAKRDLARLGKVNPLATEEFEALQSRNRYLNDQRADVAKSREDLLTLIRRLDATMVDVFRRAFDDTAAAFETMFGVLFPGGQGSLVLENPDDPLASGVLVRARPAGKRVRRLSLLSGGERSLTALAFLLAIFTARPSPFYVMDEVEAALDDVNLTRLLGAFERLREHAQLIVITHQQRTMSIADALYGVTMRADGVTAVLSQRLADRPGVDRPASGDQTGDSDGDPAGDSDGGRTGDPPV</sequence>
<keyword evidence="4 6" id="KW-0175">Coiled coil</keyword>
<dbReference type="FunFam" id="3.40.50.300:FF:000984">
    <property type="entry name" value="Chromosome partition protein Smc"/>
    <property type="match status" value="1"/>
</dbReference>
<dbReference type="NCBIfam" id="TIGR02168">
    <property type="entry name" value="SMC_prok_B"/>
    <property type="match status" value="1"/>
</dbReference>
<protein>
    <recommendedName>
        <fullName evidence="6">Chromosome partition protein Smc</fullName>
    </recommendedName>
</protein>
<comment type="similarity">
    <text evidence="6">Belongs to the SMC family.</text>
</comment>
<comment type="domain">
    <text evidence="6">Contains large globular domains required for ATP hydrolysis at each terminus and a third globular domain forming a flexible hinge near the middle of the molecule. These domains are separated by coiled-coil structures.</text>
</comment>
<dbReference type="OrthoDB" id="9808768at2"/>
<evidence type="ECO:0000259" key="8">
    <source>
        <dbReference type="SMART" id="SM00968"/>
    </source>
</evidence>
<dbReference type="AlphaFoldDB" id="A0A2M9HEF5"/>
<evidence type="ECO:0000313" key="9">
    <source>
        <dbReference type="EMBL" id="PJM75182.1"/>
    </source>
</evidence>
<organism evidence="9 10">
    <name type="scientific">Bifidobacterium simiarum</name>
    <dbReference type="NCBI Taxonomy" id="2045441"/>
    <lineage>
        <taxon>Bacteria</taxon>
        <taxon>Bacillati</taxon>
        <taxon>Actinomycetota</taxon>
        <taxon>Actinomycetes</taxon>
        <taxon>Bifidobacteriales</taxon>
        <taxon>Bifidobacteriaceae</taxon>
        <taxon>Bifidobacterium</taxon>
    </lineage>
</organism>
<reference evidence="9 10" key="1">
    <citation type="submission" date="2017-10" db="EMBL/GenBank/DDBJ databases">
        <title>Draft genome sequences of strains TRE 1, TRE 9, TRE H and TRI 7, isolated from tamarins, belonging to four potential novel Bifidobacterium species.</title>
        <authorList>
            <person name="Mattarelli P."/>
            <person name="Modesto M."/>
            <person name="Puglisi E."/>
            <person name="Morelli L."/>
            <person name="Spezio C."/>
            <person name="Bonetti A."/>
            <person name="Sandri C."/>
        </authorList>
    </citation>
    <scope>NUCLEOTIDE SEQUENCE [LARGE SCALE GENOMIC DNA]</scope>
    <source>
        <strain evidence="10">TRI7</strain>
    </source>
</reference>
<evidence type="ECO:0000256" key="7">
    <source>
        <dbReference type="SAM" id="MobiDB-lite"/>
    </source>
</evidence>
<proteinExistence type="inferred from homology"/>